<feature type="region of interest" description="Disordered" evidence="1">
    <location>
        <begin position="110"/>
        <end position="137"/>
    </location>
</feature>
<evidence type="ECO:0000313" key="3">
    <source>
        <dbReference type="EMBL" id="NEY82203.1"/>
    </source>
</evidence>
<evidence type="ECO:0000256" key="1">
    <source>
        <dbReference type="SAM" id="MobiDB-lite"/>
    </source>
</evidence>
<dbReference type="Proteomes" id="UP000472971">
    <property type="component" value="Unassembled WGS sequence"/>
</dbReference>
<comment type="caution">
    <text evidence="3">The sequence shown here is derived from an EMBL/GenBank/DDBJ whole genome shotgun (WGS) entry which is preliminary data.</text>
</comment>
<gene>
    <name evidence="3" type="ORF">G4D64_11980</name>
    <name evidence="2" type="ORF">H1Z61_12590</name>
</gene>
<reference evidence="2 5" key="2">
    <citation type="submission" date="2020-07" db="EMBL/GenBank/DDBJ databases">
        <authorList>
            <person name="Feng H."/>
        </authorList>
    </citation>
    <scope>NUCLEOTIDE SEQUENCE [LARGE SCALE GENOMIC DNA]</scope>
    <source>
        <strain evidence="2">S-12</strain>
        <strain evidence="5">s-12</strain>
    </source>
</reference>
<dbReference type="Proteomes" id="UP000570010">
    <property type="component" value="Unassembled WGS sequence"/>
</dbReference>
<dbReference type="AlphaFoldDB" id="A0A6B3W2L6"/>
<dbReference type="EMBL" id="JACEIO010000030">
    <property type="protein sequence ID" value="MBA4537947.1"/>
    <property type="molecule type" value="Genomic_DNA"/>
</dbReference>
<organism evidence="3 4">
    <name type="scientific">Bacillus aquiflavi</name>
    <dbReference type="NCBI Taxonomy" id="2672567"/>
    <lineage>
        <taxon>Bacteria</taxon>
        <taxon>Bacillati</taxon>
        <taxon>Bacillota</taxon>
        <taxon>Bacilli</taxon>
        <taxon>Bacillales</taxon>
        <taxon>Bacillaceae</taxon>
        <taxon>Bacillus</taxon>
    </lineage>
</organism>
<sequence>MSKQKKLHPSVKKFKNFVQNNPKIIQEVRNGHSTWQELYEEWYLLGEEDPRWDMFRNEHTVTEEKEEKKSDLISQVMGLLKKIDPNQMQEQLQNVSKTLGAIQGVIAQFQGNKGEQTEEKSNSDNEQPRHPFLFRKD</sequence>
<protein>
    <submittedName>
        <fullName evidence="2">YlbD family protein</fullName>
    </submittedName>
</protein>
<evidence type="ECO:0000313" key="4">
    <source>
        <dbReference type="Proteomes" id="UP000472971"/>
    </source>
</evidence>
<accession>A0A6B3W2L6</accession>
<evidence type="ECO:0000313" key="2">
    <source>
        <dbReference type="EMBL" id="MBA4537947.1"/>
    </source>
</evidence>
<proteinExistence type="predicted"/>
<dbReference type="EMBL" id="JAAIWN010000028">
    <property type="protein sequence ID" value="NEY82203.1"/>
    <property type="molecule type" value="Genomic_DNA"/>
</dbReference>
<dbReference type="RefSeq" id="WP_163242587.1">
    <property type="nucleotide sequence ID" value="NZ_JAAIWN010000028.1"/>
</dbReference>
<dbReference type="InterPro" id="IPR025953">
    <property type="entry name" value="YlbD_coat"/>
</dbReference>
<feature type="compositionally biased region" description="Basic and acidic residues" evidence="1">
    <location>
        <begin position="115"/>
        <end position="137"/>
    </location>
</feature>
<reference evidence="3 4" key="1">
    <citation type="submission" date="2020-02" db="EMBL/GenBank/DDBJ databases">
        <title>Bacillus aquiflavi sp. nov., isolated from yellow water of strong flavor Chinese baijiu in Yibin region of China.</title>
        <authorList>
            <person name="Xie J."/>
        </authorList>
    </citation>
    <scope>NUCLEOTIDE SEQUENCE [LARGE SCALE GENOMIC DNA]</scope>
    <source>
        <strain evidence="3 4">3H-10</strain>
    </source>
</reference>
<evidence type="ECO:0000313" key="5">
    <source>
        <dbReference type="Proteomes" id="UP000570010"/>
    </source>
</evidence>
<name>A0A6B3W2L6_9BACI</name>
<dbReference type="Pfam" id="PF14071">
    <property type="entry name" value="YlbD_coat"/>
    <property type="match status" value="1"/>
</dbReference>
<keyword evidence="4" id="KW-1185">Reference proteome</keyword>